<dbReference type="EC" id="2.1.1.181" evidence="6"/>
<dbReference type="InterPro" id="IPR010286">
    <property type="entry name" value="METTL16/RlmF"/>
</dbReference>
<comment type="subcellular location">
    <subcellularLocation>
        <location evidence="6">Cytoplasm</location>
    </subcellularLocation>
</comment>
<evidence type="ECO:0000256" key="6">
    <source>
        <dbReference type="HAMAP-Rule" id="MF_01848"/>
    </source>
</evidence>
<gene>
    <name evidence="6 8" type="primary">rlmF</name>
    <name evidence="8" type="ORF">ACFOEB_17170</name>
</gene>
<feature type="region of interest" description="Disordered" evidence="7">
    <location>
        <begin position="1"/>
        <end position="25"/>
    </location>
</feature>
<dbReference type="SUPFAM" id="SSF53335">
    <property type="entry name" value="S-adenosyl-L-methionine-dependent methyltransferases"/>
    <property type="match status" value="1"/>
</dbReference>
<sequence>MSTPRPPTPRTRPQKAKGLHPRNLHNGPYDFTALSKAHPELARFVASNQHGNLGIDFADPQAVKHLNAALLRHHYQVQQWDIPDGALCPPVPGRADYIHYVAELLASSAGATRSRARDISLLDIGTGASGIYPLLASQIYGWHCVASDINPQSIENVATIIAANPALKALISVRQQTDKNQFFAGIIQPGEYYDVSVCNPPFHASTEAALKGSVRKLDNLARNRGEQTSTTATLNFGGHGAELWCKGGERLFLKKLIKESQAFASQCRWFTSLVSNGENVKPLIKLLRQHRALDIKEIPMTQGHKITRILAWTFTER</sequence>
<organism evidence="8 9">
    <name type="scientific">Gilvimarinus japonicus</name>
    <dbReference type="NCBI Taxonomy" id="1796469"/>
    <lineage>
        <taxon>Bacteria</taxon>
        <taxon>Pseudomonadati</taxon>
        <taxon>Pseudomonadota</taxon>
        <taxon>Gammaproteobacteria</taxon>
        <taxon>Cellvibrionales</taxon>
        <taxon>Cellvibrionaceae</taxon>
        <taxon>Gilvimarinus</taxon>
    </lineage>
</organism>
<evidence type="ECO:0000256" key="1">
    <source>
        <dbReference type="ARBA" id="ARBA00022490"/>
    </source>
</evidence>
<keyword evidence="5 6" id="KW-0949">S-adenosyl-L-methionine</keyword>
<dbReference type="PANTHER" id="PTHR13393">
    <property type="entry name" value="SAM-DEPENDENT METHYLTRANSFERASE"/>
    <property type="match status" value="1"/>
</dbReference>
<comment type="function">
    <text evidence="6">Specifically methylates the adenine in position 1618 of 23S rRNA.</text>
</comment>
<dbReference type="EMBL" id="JBHRTL010000031">
    <property type="protein sequence ID" value="MFC3156943.1"/>
    <property type="molecule type" value="Genomic_DNA"/>
</dbReference>
<comment type="similarity">
    <text evidence="6">Belongs to the methyltransferase superfamily. METTL16/RlmF family.</text>
</comment>
<feature type="compositionally biased region" description="Pro residues" evidence="7">
    <location>
        <begin position="1"/>
        <end position="10"/>
    </location>
</feature>
<protein>
    <recommendedName>
        <fullName evidence="6">Ribosomal RNA large subunit methyltransferase F</fullName>
        <ecNumber evidence="6">2.1.1.181</ecNumber>
    </recommendedName>
    <alternativeName>
        <fullName evidence="6">23S rRNA mA1618 methyltransferase</fullName>
    </alternativeName>
    <alternativeName>
        <fullName evidence="6">rRNA adenine N-6-methyltransferase</fullName>
    </alternativeName>
</protein>
<dbReference type="InterPro" id="IPR016909">
    <property type="entry name" value="rRNA_lsu_MeTfrase_F"/>
</dbReference>
<feature type="compositionally biased region" description="Basic residues" evidence="7">
    <location>
        <begin position="12"/>
        <end position="23"/>
    </location>
</feature>
<evidence type="ECO:0000256" key="7">
    <source>
        <dbReference type="SAM" id="MobiDB-lite"/>
    </source>
</evidence>
<dbReference type="Proteomes" id="UP001595548">
    <property type="component" value="Unassembled WGS sequence"/>
</dbReference>
<comment type="catalytic activity">
    <reaction evidence="6">
        <text>adenosine(1618) in 23S rRNA + S-adenosyl-L-methionine = N(6)-methyladenosine(1618) in 23S rRNA + S-adenosyl-L-homocysteine + H(+)</text>
        <dbReference type="Rhea" id="RHEA:16497"/>
        <dbReference type="Rhea" id="RHEA-COMP:10229"/>
        <dbReference type="Rhea" id="RHEA-COMP:10231"/>
        <dbReference type="ChEBI" id="CHEBI:15378"/>
        <dbReference type="ChEBI" id="CHEBI:57856"/>
        <dbReference type="ChEBI" id="CHEBI:59789"/>
        <dbReference type="ChEBI" id="CHEBI:74411"/>
        <dbReference type="ChEBI" id="CHEBI:74449"/>
        <dbReference type="EC" id="2.1.1.181"/>
    </reaction>
</comment>
<keyword evidence="3 6" id="KW-0489">Methyltransferase</keyword>
<dbReference type="Gene3D" id="3.40.50.150">
    <property type="entry name" value="Vaccinia Virus protein VP39"/>
    <property type="match status" value="1"/>
</dbReference>
<evidence type="ECO:0000256" key="3">
    <source>
        <dbReference type="ARBA" id="ARBA00022603"/>
    </source>
</evidence>
<dbReference type="Pfam" id="PF05971">
    <property type="entry name" value="Methyltransf_10"/>
    <property type="match status" value="1"/>
</dbReference>
<evidence type="ECO:0000256" key="5">
    <source>
        <dbReference type="ARBA" id="ARBA00022691"/>
    </source>
</evidence>
<dbReference type="InterPro" id="IPR029063">
    <property type="entry name" value="SAM-dependent_MTases_sf"/>
</dbReference>
<dbReference type="CDD" id="cd02440">
    <property type="entry name" value="AdoMet_MTases"/>
    <property type="match status" value="1"/>
</dbReference>
<dbReference type="RefSeq" id="WP_382418442.1">
    <property type="nucleotide sequence ID" value="NZ_AP031500.1"/>
</dbReference>
<evidence type="ECO:0000256" key="4">
    <source>
        <dbReference type="ARBA" id="ARBA00022679"/>
    </source>
</evidence>
<dbReference type="HAMAP" id="MF_01848">
    <property type="entry name" value="23SrRNA_methyltr_F"/>
    <property type="match status" value="1"/>
</dbReference>
<keyword evidence="2 6" id="KW-0698">rRNA processing</keyword>
<evidence type="ECO:0000313" key="9">
    <source>
        <dbReference type="Proteomes" id="UP001595548"/>
    </source>
</evidence>
<evidence type="ECO:0000256" key="2">
    <source>
        <dbReference type="ARBA" id="ARBA00022552"/>
    </source>
</evidence>
<accession>A0ABV7HW06</accession>
<proteinExistence type="inferred from homology"/>
<name>A0ABV7HW06_9GAMM</name>
<keyword evidence="9" id="KW-1185">Reference proteome</keyword>
<dbReference type="GO" id="GO:0052907">
    <property type="term" value="F:23S rRNA (adenine(1618)-N(6))-methyltransferase activity"/>
    <property type="evidence" value="ECO:0007669"/>
    <property type="project" value="UniProtKB-EC"/>
</dbReference>
<keyword evidence="4 6" id="KW-0808">Transferase</keyword>
<evidence type="ECO:0000313" key="8">
    <source>
        <dbReference type="EMBL" id="MFC3156943.1"/>
    </source>
</evidence>
<dbReference type="PIRSF" id="PIRSF029038">
    <property type="entry name" value="Mtase_YbiN_prd"/>
    <property type="match status" value="1"/>
</dbReference>
<dbReference type="NCBIfam" id="NF008725">
    <property type="entry name" value="PRK11727.1"/>
    <property type="match status" value="1"/>
</dbReference>
<dbReference type="PANTHER" id="PTHR13393:SF0">
    <property type="entry name" value="RNA N6-ADENOSINE-METHYLTRANSFERASE METTL16"/>
    <property type="match status" value="1"/>
</dbReference>
<keyword evidence="1 6" id="KW-0963">Cytoplasm</keyword>
<reference evidence="9" key="1">
    <citation type="journal article" date="2019" name="Int. J. Syst. Evol. Microbiol.">
        <title>The Global Catalogue of Microorganisms (GCM) 10K type strain sequencing project: providing services to taxonomists for standard genome sequencing and annotation.</title>
        <authorList>
            <consortium name="The Broad Institute Genomics Platform"/>
            <consortium name="The Broad Institute Genome Sequencing Center for Infectious Disease"/>
            <person name="Wu L."/>
            <person name="Ma J."/>
        </authorList>
    </citation>
    <scope>NUCLEOTIDE SEQUENCE [LARGE SCALE GENOMIC DNA]</scope>
    <source>
        <strain evidence="9">KCTC 52141</strain>
    </source>
</reference>
<comment type="caution">
    <text evidence="8">The sequence shown here is derived from an EMBL/GenBank/DDBJ whole genome shotgun (WGS) entry which is preliminary data.</text>
</comment>